<keyword evidence="1" id="KW-1133">Transmembrane helix</keyword>
<evidence type="ECO:0000256" key="1">
    <source>
        <dbReference type="SAM" id="Phobius"/>
    </source>
</evidence>
<dbReference type="EMBL" id="QWDM01000002">
    <property type="protein sequence ID" value="RUT71863.1"/>
    <property type="molecule type" value="Genomic_DNA"/>
</dbReference>
<comment type="caution">
    <text evidence="2">The sequence shown here is derived from an EMBL/GenBank/DDBJ whole genome shotgun (WGS) entry which is preliminary data.</text>
</comment>
<dbReference type="OrthoDB" id="1144067at2"/>
<dbReference type="Proteomes" id="UP000288102">
    <property type="component" value="Unassembled WGS sequence"/>
</dbReference>
<feature type="transmembrane region" description="Helical" evidence="1">
    <location>
        <begin position="15"/>
        <end position="35"/>
    </location>
</feature>
<gene>
    <name evidence="2" type="ORF">D0817_04040</name>
</gene>
<name>A0A434ABU4_9FLAO</name>
<proteinExistence type="predicted"/>
<protein>
    <submittedName>
        <fullName evidence="2">Uncharacterized protein</fullName>
    </submittedName>
</protein>
<dbReference type="RefSeq" id="WP_127337109.1">
    <property type="nucleotide sequence ID" value="NZ_QWDM01000002.1"/>
</dbReference>
<feature type="transmembrane region" description="Helical" evidence="1">
    <location>
        <begin position="71"/>
        <end position="90"/>
    </location>
</feature>
<keyword evidence="3" id="KW-1185">Reference proteome</keyword>
<accession>A0A434ABU4</accession>
<evidence type="ECO:0000313" key="3">
    <source>
        <dbReference type="Proteomes" id="UP000288102"/>
    </source>
</evidence>
<evidence type="ECO:0000313" key="2">
    <source>
        <dbReference type="EMBL" id="RUT71863.1"/>
    </source>
</evidence>
<keyword evidence="1" id="KW-0472">Membrane</keyword>
<reference evidence="3" key="1">
    <citation type="journal article" date="2019" name="Syst. Appl. Microbiol.">
        <title>Flavobacterium circumlabens sp. nov. and Flavobacterium cupreum sp. nov., two psychrotrophic species isolated from Antarctic environmental samples.</title>
        <authorList>
            <person name="Kralova S."/>
            <person name="Busse H.-J."/>
            <person name="Svec P."/>
            <person name="Maslanova I."/>
            <person name="Stankova E."/>
            <person name="Bartak M."/>
            <person name="Sedlacek I."/>
        </authorList>
    </citation>
    <scope>NUCLEOTIDE SEQUENCE [LARGE SCALE GENOMIC DNA]</scope>
    <source>
        <strain evidence="3">CCM 8825</strain>
    </source>
</reference>
<sequence>MKEEIMVKDERTKKLLLGLLFDAMGMLTFTIPLVGEFADVVWAPLAGFLMSYMYKGRVGRVAGILTFVEEILPFTDVIPSFTLTWLYTYYIQRKR</sequence>
<keyword evidence="1" id="KW-0812">Transmembrane</keyword>
<dbReference type="AlphaFoldDB" id="A0A434ABU4"/>
<organism evidence="2 3">
    <name type="scientific">Flavobacterium cupreum</name>
    <dbReference type="NCBI Taxonomy" id="2133766"/>
    <lineage>
        <taxon>Bacteria</taxon>
        <taxon>Pseudomonadati</taxon>
        <taxon>Bacteroidota</taxon>
        <taxon>Flavobacteriia</taxon>
        <taxon>Flavobacteriales</taxon>
        <taxon>Flavobacteriaceae</taxon>
        <taxon>Flavobacterium</taxon>
    </lineage>
</organism>